<gene>
    <name evidence="3" type="ORF">K1X11_004470</name>
</gene>
<evidence type="ECO:0000259" key="2">
    <source>
        <dbReference type="Pfam" id="PF13439"/>
    </source>
</evidence>
<proteinExistence type="predicted"/>
<sequence length="373" mass="39971">MKILVVQDHLRSGGTERQTVLLAHGFATAGHETHLVTFRPGGALWPDAATLPAGLHLRSLQQRDTRLDWWAPGLVRHARQLAPEVVLLMGRMANCYGSALQKALPAAAVIATLRTGKPLPRLFRRSLQHVTHIIANSEAARAKVTAEQNLPAAKVSVIHNALVFPPADASTAANDLRATTRAQHGASPETVVLLDVAMFRPEKNQIALVDMLAELDAPVPVHLWLAGDGPALAACQARATALGLDDSVHFLGWTDDPAPLYAAADLAVHASRRESLSNFLIEAQAHGLPAIASDALGVSETFLDGETGVLIPPDDLAAFRATVTRFATDPTERATMGDRARQQARERFSTDRQIAAYLHRFTSLLAPPPTSAA</sequence>
<evidence type="ECO:0000313" key="3">
    <source>
        <dbReference type="EMBL" id="WRQ88646.1"/>
    </source>
</evidence>
<reference evidence="3 4" key="1">
    <citation type="submission" date="2021-08" db="EMBL/GenBank/DDBJ databases">
        <authorList>
            <person name="Zhang D."/>
            <person name="Zhang A."/>
            <person name="Wang L."/>
        </authorList>
    </citation>
    <scope>NUCLEOTIDE SEQUENCE [LARGE SCALE GENOMIC DNA]</scope>
    <source>
        <strain evidence="3 4">WL0086</strain>
    </source>
</reference>
<dbReference type="Proteomes" id="UP000738431">
    <property type="component" value="Chromosome"/>
</dbReference>
<dbReference type="EMBL" id="CP139781">
    <property type="protein sequence ID" value="WRQ88646.1"/>
    <property type="molecule type" value="Genomic_DNA"/>
</dbReference>
<dbReference type="RefSeq" id="WP_221031748.1">
    <property type="nucleotide sequence ID" value="NZ_CP139781.1"/>
</dbReference>
<protein>
    <submittedName>
        <fullName evidence="3">Glycosyltransferase</fullName>
        <ecNumber evidence="3">2.4.-.-</ecNumber>
    </submittedName>
</protein>
<reference evidence="3 4" key="2">
    <citation type="submission" date="2023-12" db="EMBL/GenBank/DDBJ databases">
        <title>Description of an unclassified Opitutus bacterium of Verrucomicrobiota.</title>
        <authorList>
            <person name="Zhang D.-F."/>
        </authorList>
    </citation>
    <scope>NUCLEOTIDE SEQUENCE [LARGE SCALE GENOMIC DNA]</scope>
    <source>
        <strain evidence="3 4">WL0086</strain>
    </source>
</reference>
<dbReference type="SUPFAM" id="SSF53756">
    <property type="entry name" value="UDP-Glycosyltransferase/glycogen phosphorylase"/>
    <property type="match status" value="1"/>
</dbReference>
<evidence type="ECO:0000259" key="1">
    <source>
        <dbReference type="Pfam" id="PF00534"/>
    </source>
</evidence>
<dbReference type="Gene3D" id="3.40.50.2000">
    <property type="entry name" value="Glycogen Phosphorylase B"/>
    <property type="match status" value="2"/>
</dbReference>
<dbReference type="GO" id="GO:0016757">
    <property type="term" value="F:glycosyltransferase activity"/>
    <property type="evidence" value="ECO:0007669"/>
    <property type="project" value="UniProtKB-KW"/>
</dbReference>
<dbReference type="Pfam" id="PF13439">
    <property type="entry name" value="Glyco_transf_4"/>
    <property type="match status" value="1"/>
</dbReference>
<evidence type="ECO:0000313" key="4">
    <source>
        <dbReference type="Proteomes" id="UP000738431"/>
    </source>
</evidence>
<dbReference type="Pfam" id="PF00534">
    <property type="entry name" value="Glycos_transf_1"/>
    <property type="match status" value="1"/>
</dbReference>
<dbReference type="InterPro" id="IPR028098">
    <property type="entry name" value="Glyco_trans_4-like_N"/>
</dbReference>
<feature type="domain" description="Glycosyl transferase family 1" evidence="1">
    <location>
        <begin position="179"/>
        <end position="342"/>
    </location>
</feature>
<dbReference type="CDD" id="cd03811">
    <property type="entry name" value="GT4_GT28_WabH-like"/>
    <property type="match status" value="1"/>
</dbReference>
<dbReference type="EC" id="2.4.-.-" evidence="3"/>
<dbReference type="PANTHER" id="PTHR12526">
    <property type="entry name" value="GLYCOSYLTRANSFERASE"/>
    <property type="match status" value="1"/>
</dbReference>
<keyword evidence="3" id="KW-0808">Transferase</keyword>
<dbReference type="InterPro" id="IPR001296">
    <property type="entry name" value="Glyco_trans_1"/>
</dbReference>
<organism evidence="3 4">
    <name type="scientific">Actomonas aquatica</name>
    <dbReference type="NCBI Taxonomy" id="2866162"/>
    <lineage>
        <taxon>Bacteria</taxon>
        <taxon>Pseudomonadati</taxon>
        <taxon>Verrucomicrobiota</taxon>
        <taxon>Opitutia</taxon>
        <taxon>Opitutales</taxon>
        <taxon>Opitutaceae</taxon>
        <taxon>Actomonas</taxon>
    </lineage>
</organism>
<feature type="domain" description="Glycosyltransferase subfamily 4-like N-terminal" evidence="2">
    <location>
        <begin position="13"/>
        <end position="161"/>
    </location>
</feature>
<accession>A0ABZ1CAE7</accession>
<keyword evidence="3" id="KW-0328">Glycosyltransferase</keyword>
<dbReference type="PANTHER" id="PTHR12526:SF636">
    <property type="entry name" value="BLL3647 PROTEIN"/>
    <property type="match status" value="1"/>
</dbReference>
<name>A0ABZ1CAE7_9BACT</name>
<keyword evidence="4" id="KW-1185">Reference proteome</keyword>